<name>A0A0G1T1A3_9BACT</name>
<evidence type="ECO:0000313" key="2">
    <source>
        <dbReference type="Proteomes" id="UP000034879"/>
    </source>
</evidence>
<evidence type="ECO:0008006" key="3">
    <source>
        <dbReference type="Google" id="ProtNLM"/>
    </source>
</evidence>
<accession>A0A0G1T1A3</accession>
<dbReference type="EMBL" id="LCOJ01000010">
    <property type="protein sequence ID" value="KKU75539.1"/>
    <property type="molecule type" value="Genomic_DNA"/>
</dbReference>
<proteinExistence type="predicted"/>
<dbReference type="PATRIC" id="fig|1618749.3.peg.277"/>
<reference evidence="1" key="1">
    <citation type="journal article" date="2015" name="Nature">
        <title>rRNA introns, odd ribosomes, and small enigmatic genomes across a large radiation of phyla.</title>
        <authorList>
            <person name="Brown C.T."/>
            <person name="Hug L.A."/>
            <person name="Thomas B.C."/>
            <person name="Sharon I."/>
            <person name="Castelle C.J."/>
            <person name="Singh A."/>
            <person name="Wilkins M.J."/>
            <person name="Williams K.H."/>
            <person name="Banfield J.F."/>
        </authorList>
    </citation>
    <scope>NUCLEOTIDE SEQUENCE [LARGE SCALE GENOMIC DNA]</scope>
</reference>
<organism evidence="1 2">
    <name type="scientific">Candidatus Nomurabacteria bacterium GW2011_GWB1_47_6</name>
    <dbReference type="NCBI Taxonomy" id="1618749"/>
    <lineage>
        <taxon>Bacteria</taxon>
        <taxon>Candidatus Nomuraibacteriota</taxon>
    </lineage>
</organism>
<evidence type="ECO:0000313" key="1">
    <source>
        <dbReference type="EMBL" id="KKU75539.1"/>
    </source>
</evidence>
<protein>
    <recommendedName>
        <fullName evidence="3">DUF115 domain-containing protein</fullName>
    </recommendedName>
</protein>
<dbReference type="AlphaFoldDB" id="A0A0G1T1A3"/>
<gene>
    <name evidence="1" type="ORF">UY01_C0010G0016</name>
</gene>
<sequence>MQNNQGFGEEISRHIARLTTEKVTAVGLRNAKLNRPHYRKTIYDLPQPKRSQNGSALVVVGGPSLHLKNSAARIVGGAFQGDIITADGSFGYCLRNGLIPQYLVCLDPNPYRIVRWFGDPELAARPPDDYFQRQEFDPEFGKTKPEEIEHNRRLTKLVNRYGPQVKAILCTSIDPTVTKRCLESGMDIYWWNQFYDEPSDPAQTITRDLVKLTGGIPCMSAGGNVGTAAYVFSWAVLGHKHVGLAGFDLGYAPGTDYLNTQYFYELREQFGERAVEAFIHVYNPHLNETWFTDPTYHWFKQVFLELAVEATCTTYNCTEGGTLFGENINFIPLAEFLSKFGQNGG</sequence>
<comment type="caution">
    <text evidence="1">The sequence shown here is derived from an EMBL/GenBank/DDBJ whole genome shotgun (WGS) entry which is preliminary data.</text>
</comment>
<dbReference type="Proteomes" id="UP000034879">
    <property type="component" value="Unassembled WGS sequence"/>
</dbReference>